<evidence type="ECO:0000313" key="1">
    <source>
        <dbReference type="EMBL" id="DAA02329.1"/>
    </source>
</evidence>
<protein>
    <submittedName>
        <fullName evidence="1">HDC04260</fullName>
    </submittedName>
</protein>
<sequence>MSGKCHLKNLKAPQTPQRKGWRRGVHLGLALAPFQSGRAQPGFGAHLAHSSNCPTVAETESAISAASLTALFANSTCHFLAFRVAELRRALNLNLVTAGGPHVSGFQWSGPLNLQLMCSTTNGAADSSIDIPKLHFRGPISPSWTLCAQDIVSCHQNGVKLCPMASELGHPQYGSLTCPARWPLRPRFGAENAHKMSPENGP</sequence>
<dbReference type="AlphaFoldDB" id="Q6IGY5"/>
<proteinExistence type="predicted"/>
<organism evidence="1">
    <name type="scientific">Drosophila melanogaster</name>
    <name type="common">Fruit fly</name>
    <dbReference type="NCBI Taxonomy" id="7227"/>
    <lineage>
        <taxon>Eukaryota</taxon>
        <taxon>Metazoa</taxon>
        <taxon>Ecdysozoa</taxon>
        <taxon>Arthropoda</taxon>
        <taxon>Hexapoda</taxon>
        <taxon>Insecta</taxon>
        <taxon>Pterygota</taxon>
        <taxon>Neoptera</taxon>
        <taxon>Endopterygota</taxon>
        <taxon>Diptera</taxon>
        <taxon>Brachycera</taxon>
        <taxon>Muscomorpha</taxon>
        <taxon>Ephydroidea</taxon>
        <taxon>Drosophilidae</taxon>
        <taxon>Drosophila</taxon>
        <taxon>Sophophora</taxon>
    </lineage>
</organism>
<name>Q6IGY5_DROME</name>
<accession>Q6IGY5</accession>
<dbReference type="EMBL" id="BK003631">
    <property type="protein sequence ID" value="DAA02329.1"/>
    <property type="molecule type" value="Genomic_DNA"/>
</dbReference>
<gene>
    <name evidence="1" type="ORF">HDC04260</name>
</gene>
<reference evidence="1" key="1">
    <citation type="journal article" date="2003" name="Genome Biol.">
        <title>An integrated gene annotation and transcriptional profiling approach towards the full gene content of the Drosophila genome.</title>
        <authorList>
            <person name="Hild M."/>
            <person name="Beckmann B."/>
            <person name="Haas S.A."/>
            <person name="Koch B."/>
            <person name="Solovyev V."/>
            <person name="Busold C."/>
            <person name="Fellenberg K."/>
            <person name="Boutros M."/>
            <person name="Vingron M."/>
            <person name="Sauer F."/>
            <person name="Hoheisel J.D."/>
            <person name="Paro R."/>
        </authorList>
    </citation>
    <scope>NUCLEOTIDE SEQUENCE</scope>
</reference>